<accession>A0A4C1YBR6</accession>
<dbReference type="EMBL" id="BGZK01001144">
    <property type="protein sequence ID" value="GBP72404.1"/>
    <property type="molecule type" value="Genomic_DNA"/>
</dbReference>
<sequence length="157" mass="17955">MNESNGKGNWSKVAEECRNRYNETNHSVTGFSPKYLLSGRTSGDRIGSLELPFVLVPYTTSSWPISRDKSDSGMVLRRINSKRAWNAARSFDLYMWENPDPAIKELLSEMKPRFIILILKTSCSRCSDILEEQLAPRNSKFSFSSESHDRQKKSQNA</sequence>
<proteinExistence type="predicted"/>
<dbReference type="Proteomes" id="UP000299102">
    <property type="component" value="Unassembled WGS sequence"/>
</dbReference>
<protein>
    <submittedName>
        <fullName evidence="1">Uncharacterized protein</fullName>
    </submittedName>
</protein>
<evidence type="ECO:0000313" key="1">
    <source>
        <dbReference type="EMBL" id="GBP72404.1"/>
    </source>
</evidence>
<keyword evidence="2" id="KW-1185">Reference proteome</keyword>
<evidence type="ECO:0000313" key="2">
    <source>
        <dbReference type="Proteomes" id="UP000299102"/>
    </source>
</evidence>
<name>A0A4C1YBR6_EUMVA</name>
<dbReference type="OrthoDB" id="425619at2759"/>
<organism evidence="1 2">
    <name type="scientific">Eumeta variegata</name>
    <name type="common">Bagworm moth</name>
    <name type="synonym">Eumeta japonica</name>
    <dbReference type="NCBI Taxonomy" id="151549"/>
    <lineage>
        <taxon>Eukaryota</taxon>
        <taxon>Metazoa</taxon>
        <taxon>Ecdysozoa</taxon>
        <taxon>Arthropoda</taxon>
        <taxon>Hexapoda</taxon>
        <taxon>Insecta</taxon>
        <taxon>Pterygota</taxon>
        <taxon>Neoptera</taxon>
        <taxon>Endopterygota</taxon>
        <taxon>Lepidoptera</taxon>
        <taxon>Glossata</taxon>
        <taxon>Ditrysia</taxon>
        <taxon>Tineoidea</taxon>
        <taxon>Psychidae</taxon>
        <taxon>Oiketicinae</taxon>
        <taxon>Eumeta</taxon>
    </lineage>
</organism>
<gene>
    <name evidence="1" type="ORF">EVAR_33095_1</name>
</gene>
<dbReference type="AlphaFoldDB" id="A0A4C1YBR6"/>
<comment type="caution">
    <text evidence="1">The sequence shown here is derived from an EMBL/GenBank/DDBJ whole genome shotgun (WGS) entry which is preliminary data.</text>
</comment>
<reference evidence="1 2" key="1">
    <citation type="journal article" date="2019" name="Commun. Biol.">
        <title>The bagworm genome reveals a unique fibroin gene that provides high tensile strength.</title>
        <authorList>
            <person name="Kono N."/>
            <person name="Nakamura H."/>
            <person name="Ohtoshi R."/>
            <person name="Tomita M."/>
            <person name="Numata K."/>
            <person name="Arakawa K."/>
        </authorList>
    </citation>
    <scope>NUCLEOTIDE SEQUENCE [LARGE SCALE GENOMIC DNA]</scope>
</reference>